<organism evidence="2 3">
    <name type="scientific">Paraburkholderia ultramafica</name>
    <dbReference type="NCBI Taxonomy" id="1544867"/>
    <lineage>
        <taxon>Bacteria</taxon>
        <taxon>Pseudomonadati</taxon>
        <taxon>Pseudomonadota</taxon>
        <taxon>Betaproteobacteria</taxon>
        <taxon>Burkholderiales</taxon>
        <taxon>Burkholderiaceae</taxon>
        <taxon>Paraburkholderia</taxon>
    </lineage>
</organism>
<dbReference type="RefSeq" id="WP_175149567.1">
    <property type="nucleotide sequence ID" value="NZ_CADIKK010000008.1"/>
</dbReference>
<proteinExistence type="predicted"/>
<gene>
    <name evidence="2" type="ORF">LMG28614_02244</name>
</gene>
<keyword evidence="1" id="KW-0472">Membrane</keyword>
<name>A0A6S7BBY5_9BURK</name>
<evidence type="ECO:0000256" key="1">
    <source>
        <dbReference type="SAM" id="Phobius"/>
    </source>
</evidence>
<dbReference type="EMBL" id="CADIKK010000008">
    <property type="protein sequence ID" value="CAB3785938.1"/>
    <property type="molecule type" value="Genomic_DNA"/>
</dbReference>
<keyword evidence="1" id="KW-1133">Transmembrane helix</keyword>
<dbReference type="Proteomes" id="UP000494365">
    <property type="component" value="Unassembled WGS sequence"/>
</dbReference>
<reference evidence="2 3" key="1">
    <citation type="submission" date="2020-04" db="EMBL/GenBank/DDBJ databases">
        <authorList>
            <person name="De Canck E."/>
        </authorList>
    </citation>
    <scope>NUCLEOTIDE SEQUENCE [LARGE SCALE GENOMIC DNA]</scope>
    <source>
        <strain evidence="2 3">LMG 28614</strain>
    </source>
</reference>
<feature type="transmembrane region" description="Helical" evidence="1">
    <location>
        <begin position="9"/>
        <end position="27"/>
    </location>
</feature>
<evidence type="ECO:0000313" key="3">
    <source>
        <dbReference type="Proteomes" id="UP000494365"/>
    </source>
</evidence>
<keyword evidence="1" id="KW-0812">Transmembrane</keyword>
<dbReference type="AlphaFoldDB" id="A0A6S7BBY5"/>
<accession>A0A6S7BBY5</accession>
<protein>
    <submittedName>
        <fullName evidence="2">Uncharacterized protein</fullName>
    </submittedName>
</protein>
<sequence>MSFLNSLENIAKGAAAGVLVVTALPIFGPVGTITALGVAVASSLGATAALADEMNKDE</sequence>
<keyword evidence="3" id="KW-1185">Reference proteome</keyword>
<evidence type="ECO:0000313" key="2">
    <source>
        <dbReference type="EMBL" id="CAB3785938.1"/>
    </source>
</evidence>